<dbReference type="RefSeq" id="WP_108002345.1">
    <property type="nucleotide sequence ID" value="NZ_JBHEEX010000002.1"/>
</dbReference>
<gene>
    <name evidence="1" type="ORF">C7449_103290</name>
</gene>
<keyword evidence="2" id="KW-1185">Reference proteome</keyword>
<dbReference type="OrthoDB" id="8371616at2"/>
<proteinExistence type="predicted"/>
<dbReference type="Proteomes" id="UP000241247">
    <property type="component" value="Unassembled WGS sequence"/>
</dbReference>
<comment type="caution">
    <text evidence="1">The sequence shown here is derived from an EMBL/GenBank/DDBJ whole genome shotgun (WGS) entry which is preliminary data.</text>
</comment>
<name>A0A2T5BBD6_MYCDI</name>
<dbReference type="AlphaFoldDB" id="A0A2T5BBD6"/>
<organism evidence="1 2">
    <name type="scientific">Mycoplana dimorpha</name>
    <dbReference type="NCBI Taxonomy" id="28320"/>
    <lineage>
        <taxon>Bacteria</taxon>
        <taxon>Pseudomonadati</taxon>
        <taxon>Pseudomonadota</taxon>
        <taxon>Alphaproteobacteria</taxon>
        <taxon>Hyphomicrobiales</taxon>
        <taxon>Rhizobiaceae</taxon>
        <taxon>Mycoplana</taxon>
    </lineage>
</organism>
<accession>A0A2T5BBD6</accession>
<evidence type="ECO:0000313" key="1">
    <source>
        <dbReference type="EMBL" id="PTM96276.1"/>
    </source>
</evidence>
<sequence>MLNSQVARNYLSRLAFVGDDTEPAYQRVNLVVRALCPVKGVKSFAVHQVRIVSISEAGAVLQGRAIESLTDHFYLCLGKFEIFLTCARVKQQEGSLFVRFAKREESEFIRALTRISFPMTTLQTLRGHSPRAVEMRIEPNRARGASHG</sequence>
<dbReference type="EMBL" id="PZZZ01000003">
    <property type="protein sequence ID" value="PTM96276.1"/>
    <property type="molecule type" value="Genomic_DNA"/>
</dbReference>
<evidence type="ECO:0008006" key="3">
    <source>
        <dbReference type="Google" id="ProtNLM"/>
    </source>
</evidence>
<protein>
    <recommendedName>
        <fullName evidence="3">PilZ domain-containing protein</fullName>
    </recommendedName>
</protein>
<evidence type="ECO:0000313" key="2">
    <source>
        <dbReference type="Proteomes" id="UP000241247"/>
    </source>
</evidence>
<reference evidence="1 2" key="1">
    <citation type="submission" date="2018-04" db="EMBL/GenBank/DDBJ databases">
        <title>Genomic Encyclopedia of Type Strains, Phase IV (KMG-IV): sequencing the most valuable type-strain genomes for metagenomic binning, comparative biology and taxonomic classification.</title>
        <authorList>
            <person name="Goeker M."/>
        </authorList>
    </citation>
    <scope>NUCLEOTIDE SEQUENCE [LARGE SCALE GENOMIC DNA]</scope>
    <source>
        <strain evidence="1 2">DSM 7138</strain>
    </source>
</reference>